<dbReference type="EMBL" id="UYRU01056581">
    <property type="protein sequence ID" value="VDN13510.1"/>
    <property type="molecule type" value="Genomic_DNA"/>
</dbReference>
<organism evidence="2 3">
    <name type="scientific">Dibothriocephalus latus</name>
    <name type="common">Fish tapeworm</name>
    <name type="synonym">Diphyllobothrium latum</name>
    <dbReference type="NCBI Taxonomy" id="60516"/>
    <lineage>
        <taxon>Eukaryota</taxon>
        <taxon>Metazoa</taxon>
        <taxon>Spiralia</taxon>
        <taxon>Lophotrochozoa</taxon>
        <taxon>Platyhelminthes</taxon>
        <taxon>Cestoda</taxon>
        <taxon>Eucestoda</taxon>
        <taxon>Diphyllobothriidea</taxon>
        <taxon>Diphyllobothriidae</taxon>
        <taxon>Dibothriocephalus</taxon>
    </lineage>
</organism>
<dbReference type="OrthoDB" id="429991at2759"/>
<sequence length="254" mass="27866">MVYNYTVPRKPVAASYGNPGPCYTLPSLTGYPKHDPQSVHIREPQWSFGIKHENEVNSGPGPGYYLSSDVSRHGKEAKMPCSMKGQRKDSAKAITPGANAYNTGPSFKANTHKAPVYSFRTKPNDLSRGDFPAPNAYSLDTMIGKTIRSDKSSAPIYSLASRIESESERRLRKNEIPGPGAHKVTDPSVYNAKAPQYTITSRSWPPGDSFNTPGPDAYKREAVYLNKPINPKTSFGIKHSKYQGELISAADLVD</sequence>
<dbReference type="AlphaFoldDB" id="A0A3P7LJD7"/>
<dbReference type="Proteomes" id="UP000281553">
    <property type="component" value="Unassembled WGS sequence"/>
</dbReference>
<dbReference type="InterPro" id="IPR051291">
    <property type="entry name" value="CIMAP"/>
</dbReference>
<reference evidence="2 3" key="1">
    <citation type="submission" date="2018-11" db="EMBL/GenBank/DDBJ databases">
        <authorList>
            <consortium name="Pathogen Informatics"/>
        </authorList>
    </citation>
    <scope>NUCLEOTIDE SEQUENCE [LARGE SCALE GENOMIC DNA]</scope>
</reference>
<dbReference type="PANTHER" id="PTHR21580:SF28">
    <property type="entry name" value="BOREALIN N-TERMINAL DOMAIN-CONTAINING PROTEIN-RELATED"/>
    <property type="match status" value="1"/>
</dbReference>
<dbReference type="Pfam" id="PF07004">
    <property type="entry name" value="SHIPPO-rpt"/>
    <property type="match status" value="4"/>
</dbReference>
<evidence type="ECO:0000313" key="2">
    <source>
        <dbReference type="EMBL" id="VDN13510.1"/>
    </source>
</evidence>
<proteinExistence type="predicted"/>
<evidence type="ECO:0000256" key="1">
    <source>
        <dbReference type="SAM" id="MobiDB-lite"/>
    </source>
</evidence>
<evidence type="ECO:0000313" key="3">
    <source>
        <dbReference type="Proteomes" id="UP000281553"/>
    </source>
</evidence>
<dbReference type="PANTHER" id="PTHR21580">
    <property type="entry name" value="SHIPPO-1-RELATED"/>
    <property type="match status" value="1"/>
</dbReference>
<dbReference type="GO" id="GO:0005856">
    <property type="term" value="C:cytoskeleton"/>
    <property type="evidence" value="ECO:0007669"/>
    <property type="project" value="TreeGrafter"/>
</dbReference>
<protein>
    <recommendedName>
        <fullName evidence="4">Outer dense fiber protein 3</fullName>
    </recommendedName>
</protein>
<accession>A0A3P7LJD7</accession>
<name>A0A3P7LJD7_DIBLA</name>
<gene>
    <name evidence="2" type="ORF">DILT_LOCUS9341</name>
</gene>
<keyword evidence="3" id="KW-1185">Reference proteome</keyword>
<feature type="region of interest" description="Disordered" evidence="1">
    <location>
        <begin position="168"/>
        <end position="187"/>
    </location>
</feature>
<evidence type="ECO:0008006" key="4">
    <source>
        <dbReference type="Google" id="ProtNLM"/>
    </source>
</evidence>
<dbReference type="InterPro" id="IPR010736">
    <property type="entry name" value="SHIPPO-rpt"/>
</dbReference>